<dbReference type="Pfam" id="PF00501">
    <property type="entry name" value="AMP-binding"/>
    <property type="match status" value="1"/>
</dbReference>
<dbReference type="Gene3D" id="3.30.300.30">
    <property type="match status" value="1"/>
</dbReference>
<dbReference type="NCBIfam" id="NF005877">
    <property type="entry name" value="PRK07824.1"/>
    <property type="match status" value="1"/>
</dbReference>
<dbReference type="InterPro" id="IPR045851">
    <property type="entry name" value="AMP-bd_C_sf"/>
</dbReference>
<dbReference type="Gene3D" id="3.40.50.12780">
    <property type="entry name" value="N-terminal domain of ligase-like"/>
    <property type="match status" value="1"/>
</dbReference>
<comment type="caution">
    <text evidence="3">The sequence shown here is derived from an EMBL/GenBank/DDBJ whole genome shotgun (WGS) entry which is preliminary data.</text>
</comment>
<sequence length="343" mass="36265">MSSLRPVSGTADELLALLRDFEAARDPAPLVVATSGSTGEPKRVVLSRGALRASADATSARLGGPGQWLLNLPPSYVAGLQVLFRSVRAGTTPVVQDGTFADAATAMTGERRYVSLVPTQLHRMLDDEENTAALRTFSTVLVGGAAVPPALRERAADAGVRVVATYGMSETCGGCVYDGVPLDGVAVALSAEGRVRLTGPVLFDGYEGRDDLTAEVMRDGWFVTSDAGRLDEDGRLQVLGRVDDVLLSGGVNVPAPAVAARLREHPAVRDAEVVGVPDDEWGQRVVALVVLDEGRDLDLDAARDWVAAVHPRSWAPRGLRQVDAIPLLHNGKVDRLALQDAAR</sequence>
<dbReference type="RefSeq" id="WP_129985310.1">
    <property type="nucleotide sequence ID" value="NZ_SDPU01000009.1"/>
</dbReference>
<dbReference type="OrthoDB" id="9803968at2"/>
<name>A0A4Q5J820_9ACTN</name>
<evidence type="ECO:0000259" key="2">
    <source>
        <dbReference type="Pfam" id="PF13193"/>
    </source>
</evidence>
<accession>A0A4Q5J820</accession>
<keyword evidence="4" id="KW-1185">Reference proteome</keyword>
<feature type="domain" description="AMP-dependent synthetase/ligase" evidence="1">
    <location>
        <begin position="33"/>
        <end position="182"/>
    </location>
</feature>
<dbReference type="PANTHER" id="PTHR43767:SF1">
    <property type="entry name" value="NONRIBOSOMAL PEPTIDE SYNTHASE PES1 (EUROFUNG)-RELATED"/>
    <property type="match status" value="1"/>
</dbReference>
<organism evidence="3 4">
    <name type="scientific">Nocardioides iriomotensis</name>
    <dbReference type="NCBI Taxonomy" id="715784"/>
    <lineage>
        <taxon>Bacteria</taxon>
        <taxon>Bacillati</taxon>
        <taxon>Actinomycetota</taxon>
        <taxon>Actinomycetes</taxon>
        <taxon>Propionibacteriales</taxon>
        <taxon>Nocardioidaceae</taxon>
        <taxon>Nocardioides</taxon>
    </lineage>
</organism>
<dbReference type="AlphaFoldDB" id="A0A4Q5J820"/>
<proteinExistence type="predicted"/>
<dbReference type="Pfam" id="PF13193">
    <property type="entry name" value="AMP-binding_C"/>
    <property type="match status" value="1"/>
</dbReference>
<dbReference type="GO" id="GO:0016878">
    <property type="term" value="F:acid-thiol ligase activity"/>
    <property type="evidence" value="ECO:0007669"/>
    <property type="project" value="UniProtKB-ARBA"/>
</dbReference>
<dbReference type="PANTHER" id="PTHR43767">
    <property type="entry name" value="LONG-CHAIN-FATTY-ACID--COA LIGASE"/>
    <property type="match status" value="1"/>
</dbReference>
<evidence type="ECO:0000313" key="3">
    <source>
        <dbReference type="EMBL" id="RYU14887.1"/>
    </source>
</evidence>
<feature type="domain" description="AMP-binding enzyme C-terminal" evidence="2">
    <location>
        <begin position="260"/>
        <end position="332"/>
    </location>
</feature>
<evidence type="ECO:0000259" key="1">
    <source>
        <dbReference type="Pfam" id="PF00501"/>
    </source>
</evidence>
<dbReference type="Proteomes" id="UP000291189">
    <property type="component" value="Unassembled WGS sequence"/>
</dbReference>
<dbReference type="InterPro" id="IPR000873">
    <property type="entry name" value="AMP-dep_synth/lig_dom"/>
</dbReference>
<dbReference type="SUPFAM" id="SSF56801">
    <property type="entry name" value="Acetyl-CoA synthetase-like"/>
    <property type="match status" value="1"/>
</dbReference>
<gene>
    <name evidence="3" type="ORF">ETU37_02615</name>
</gene>
<protein>
    <submittedName>
        <fullName evidence="3">AMP-dependent synthetase</fullName>
    </submittedName>
</protein>
<dbReference type="InterPro" id="IPR050237">
    <property type="entry name" value="ATP-dep_AMP-bd_enzyme"/>
</dbReference>
<dbReference type="InterPro" id="IPR042099">
    <property type="entry name" value="ANL_N_sf"/>
</dbReference>
<dbReference type="InterPro" id="IPR025110">
    <property type="entry name" value="AMP-bd_C"/>
</dbReference>
<evidence type="ECO:0000313" key="4">
    <source>
        <dbReference type="Proteomes" id="UP000291189"/>
    </source>
</evidence>
<reference evidence="3 4" key="1">
    <citation type="submission" date="2019-01" db="EMBL/GenBank/DDBJ databases">
        <title>Nocardioides guangzhouensis sp. nov., an actinobacterium isolated from soil.</title>
        <authorList>
            <person name="Fu Y."/>
            <person name="Cai Y."/>
            <person name="Lin Z."/>
            <person name="Chen P."/>
        </authorList>
    </citation>
    <scope>NUCLEOTIDE SEQUENCE [LARGE SCALE GENOMIC DNA]</scope>
    <source>
        <strain evidence="3 4">NBRC 105384</strain>
    </source>
</reference>
<dbReference type="EMBL" id="SDPU01000009">
    <property type="protein sequence ID" value="RYU14887.1"/>
    <property type="molecule type" value="Genomic_DNA"/>
</dbReference>